<dbReference type="GO" id="GO:0004814">
    <property type="term" value="F:arginine-tRNA ligase activity"/>
    <property type="evidence" value="ECO:0007669"/>
    <property type="project" value="InterPro"/>
</dbReference>
<dbReference type="InterPro" id="IPR008909">
    <property type="entry name" value="DALR_anticod-bd"/>
</dbReference>
<dbReference type="AlphaFoldDB" id="A0A3E0IMS0"/>
<keyword evidence="1" id="KW-0436">Ligase</keyword>
<feature type="non-terminal residue" evidence="5">
    <location>
        <position position="1"/>
    </location>
</feature>
<evidence type="ECO:0000256" key="1">
    <source>
        <dbReference type="ARBA" id="ARBA00022598"/>
    </source>
</evidence>
<feature type="domain" description="DALR anticodon binding" evidence="4">
    <location>
        <begin position="1"/>
        <end position="52"/>
    </location>
</feature>
<comment type="caution">
    <text evidence="5">The sequence shown here is derived from an EMBL/GenBank/DDBJ whole genome shotgun (WGS) entry which is preliminary data.</text>
</comment>
<dbReference type="Gene3D" id="1.10.730.10">
    <property type="entry name" value="Isoleucyl-tRNA Synthetase, Domain 1"/>
    <property type="match status" value="1"/>
</dbReference>
<evidence type="ECO:0000256" key="2">
    <source>
        <dbReference type="ARBA" id="ARBA00022741"/>
    </source>
</evidence>
<dbReference type="SMART" id="SM00836">
    <property type="entry name" value="DALR_1"/>
    <property type="match status" value="1"/>
</dbReference>
<dbReference type="SUPFAM" id="SSF47323">
    <property type="entry name" value="Anticodon-binding domain of a subclass of class I aminoacyl-tRNA synthetases"/>
    <property type="match status" value="1"/>
</dbReference>
<keyword evidence="3" id="KW-0067">ATP-binding</keyword>
<dbReference type="GO" id="GO:0005524">
    <property type="term" value="F:ATP binding"/>
    <property type="evidence" value="ECO:0007669"/>
    <property type="project" value="UniProtKB-KW"/>
</dbReference>
<accession>A0A3E0IMS0</accession>
<dbReference type="EMBL" id="QKXQ01000456">
    <property type="protein sequence ID" value="REH92777.1"/>
    <property type="molecule type" value="Genomic_DNA"/>
</dbReference>
<reference evidence="5 6" key="1">
    <citation type="journal article" date="2018" name="Vet. Microbiol.">
        <title>Characterisation of Staphylococcus felis isolated from cats using whole genome sequencing.</title>
        <authorList>
            <person name="Worthing K."/>
            <person name="Pang S."/>
            <person name="Trott D.J."/>
            <person name="Abraham S."/>
            <person name="Coombs G.W."/>
            <person name="Jordan D."/>
            <person name="McIntyre L."/>
            <person name="Davies M.R."/>
            <person name="Norris J."/>
        </authorList>
    </citation>
    <scope>NUCLEOTIDE SEQUENCE [LARGE SCALE GENOMIC DNA]</scope>
    <source>
        <strain evidence="5 6">F9</strain>
    </source>
</reference>
<evidence type="ECO:0000313" key="5">
    <source>
        <dbReference type="EMBL" id="REH92777.1"/>
    </source>
</evidence>
<protein>
    <recommendedName>
        <fullName evidence="4">DALR anticodon binding domain-containing protein</fullName>
    </recommendedName>
</protein>
<organism evidence="5 6">
    <name type="scientific">Staphylococcus felis</name>
    <dbReference type="NCBI Taxonomy" id="46127"/>
    <lineage>
        <taxon>Bacteria</taxon>
        <taxon>Bacillati</taxon>
        <taxon>Bacillota</taxon>
        <taxon>Bacilli</taxon>
        <taxon>Bacillales</taxon>
        <taxon>Staphylococcaceae</taxon>
        <taxon>Staphylococcus</taxon>
    </lineage>
</organism>
<dbReference type="InterPro" id="IPR009080">
    <property type="entry name" value="tRNAsynth_Ia_anticodon-bd"/>
</dbReference>
<keyword evidence="2" id="KW-0547">Nucleotide-binding</keyword>
<gene>
    <name evidence="5" type="ORF">DOS83_09975</name>
</gene>
<evidence type="ECO:0000313" key="6">
    <source>
        <dbReference type="Proteomes" id="UP000256562"/>
    </source>
</evidence>
<dbReference type="OrthoDB" id="9805987at2"/>
<evidence type="ECO:0000256" key="3">
    <source>
        <dbReference type="ARBA" id="ARBA00022840"/>
    </source>
</evidence>
<sequence>DLAAHFHKFYNAEKVLTEDQEKTKAHLALVEAVRITLRNALRLVGVTAPESM</sequence>
<evidence type="ECO:0000259" key="4">
    <source>
        <dbReference type="SMART" id="SM00836"/>
    </source>
</evidence>
<dbReference type="Proteomes" id="UP000256562">
    <property type="component" value="Unassembled WGS sequence"/>
</dbReference>
<dbReference type="GO" id="GO:0006420">
    <property type="term" value="P:arginyl-tRNA aminoacylation"/>
    <property type="evidence" value="ECO:0007669"/>
    <property type="project" value="InterPro"/>
</dbReference>
<dbReference type="RefSeq" id="WP_142748244.1">
    <property type="nucleotide sequence ID" value="NZ_QKXQ01000456.1"/>
</dbReference>
<name>A0A3E0IMS0_9STAP</name>
<dbReference type="Pfam" id="PF05746">
    <property type="entry name" value="DALR_1"/>
    <property type="match status" value="1"/>
</dbReference>
<proteinExistence type="predicted"/>